<dbReference type="Pfam" id="PF00331">
    <property type="entry name" value="Glyco_hydro_10"/>
    <property type="match status" value="1"/>
</dbReference>
<dbReference type="EMBL" id="HBGB01035118">
    <property type="protein sequence ID" value="CAD9065639.1"/>
    <property type="molecule type" value="Transcribed_RNA"/>
</dbReference>
<dbReference type="AlphaFoldDB" id="A0A7S1K7H1"/>
<dbReference type="Gene3D" id="3.20.20.80">
    <property type="entry name" value="Glycosidases"/>
    <property type="match status" value="1"/>
</dbReference>
<dbReference type="GO" id="GO:0031176">
    <property type="term" value="F:endo-1,4-beta-xylanase activity"/>
    <property type="evidence" value="ECO:0007669"/>
    <property type="project" value="UniProtKB-EC"/>
</dbReference>
<feature type="chain" id="PRO_5030807583" description="endo-1,4-beta-xylanase" evidence="11">
    <location>
        <begin position="31"/>
        <end position="645"/>
    </location>
</feature>
<comment type="similarity">
    <text evidence="2">Belongs to the glycosyl hydrolase 10 (cellulase F) family.</text>
</comment>
<dbReference type="InterPro" id="IPR044846">
    <property type="entry name" value="GH10"/>
</dbReference>
<keyword evidence="6" id="KW-0378">Hydrolase</keyword>
<dbReference type="EC" id="3.2.1.8" evidence="3"/>
<gene>
    <name evidence="13" type="ORF">VBRA1451_LOCUS20710</name>
</gene>
<keyword evidence="4" id="KW-0858">Xylan degradation</keyword>
<evidence type="ECO:0000259" key="12">
    <source>
        <dbReference type="PROSITE" id="PS51760"/>
    </source>
</evidence>
<feature type="signal peptide" evidence="11">
    <location>
        <begin position="1"/>
        <end position="30"/>
    </location>
</feature>
<evidence type="ECO:0000256" key="1">
    <source>
        <dbReference type="ARBA" id="ARBA00000681"/>
    </source>
</evidence>
<dbReference type="PANTHER" id="PTHR31490">
    <property type="entry name" value="GLYCOSYL HYDROLASE"/>
    <property type="match status" value="1"/>
</dbReference>
<accession>A0A7S1K7H1</accession>
<evidence type="ECO:0000256" key="5">
    <source>
        <dbReference type="ARBA" id="ARBA00022729"/>
    </source>
</evidence>
<dbReference type="SMART" id="SM00633">
    <property type="entry name" value="Glyco_10"/>
    <property type="match status" value="1"/>
</dbReference>
<organism evidence="13">
    <name type="scientific">Vitrella brassicaformis</name>
    <dbReference type="NCBI Taxonomy" id="1169539"/>
    <lineage>
        <taxon>Eukaryota</taxon>
        <taxon>Sar</taxon>
        <taxon>Alveolata</taxon>
        <taxon>Colpodellida</taxon>
        <taxon>Vitrellaceae</taxon>
        <taxon>Vitrella</taxon>
    </lineage>
</organism>
<feature type="active site" description="Nucleophile" evidence="10">
    <location>
        <position position="514"/>
    </location>
</feature>
<dbReference type="GO" id="GO:0045493">
    <property type="term" value="P:xylan catabolic process"/>
    <property type="evidence" value="ECO:0007669"/>
    <property type="project" value="UniProtKB-KW"/>
</dbReference>
<dbReference type="PROSITE" id="PS00591">
    <property type="entry name" value="GH10_1"/>
    <property type="match status" value="1"/>
</dbReference>
<evidence type="ECO:0000256" key="7">
    <source>
        <dbReference type="ARBA" id="ARBA00023277"/>
    </source>
</evidence>
<keyword evidence="5 11" id="KW-0732">Signal</keyword>
<keyword evidence="9" id="KW-0624">Polysaccharide degradation</keyword>
<keyword evidence="7" id="KW-0119">Carbohydrate metabolism</keyword>
<reference evidence="13" key="1">
    <citation type="submission" date="2021-01" db="EMBL/GenBank/DDBJ databases">
        <authorList>
            <person name="Corre E."/>
            <person name="Pelletier E."/>
            <person name="Niang G."/>
            <person name="Scheremetjew M."/>
            <person name="Finn R."/>
            <person name="Kale V."/>
            <person name="Holt S."/>
            <person name="Cochrane G."/>
            <person name="Meng A."/>
            <person name="Brown T."/>
            <person name="Cohen L."/>
        </authorList>
    </citation>
    <scope>NUCLEOTIDE SEQUENCE</scope>
    <source>
        <strain evidence="13">CCMP3346</strain>
    </source>
</reference>
<keyword evidence="8" id="KW-0326">Glycosidase</keyword>
<dbReference type="PRINTS" id="PR00134">
    <property type="entry name" value="GLHYDRLASE10"/>
</dbReference>
<sequence length="645" mass="72608">MRQLGTSRLACRAPGGARLELLVVVHLVHALSVAAVRELQTKPVAIPREKQVFAVCAIDEDGHLMNSMPITHSPFQLISPEGRGHAITIILHPEPEETDILDDHYLTKPPVKNVRFTIRAANGTEVFNHTDTEMPFSLFGASSAATALGRHFMGAFVTEDTSAQSNHSFLFEERLTLEATVVREGPPWETNFTVELEVVKNGSTWTASDLPLDGEWLGSLKAAAIAANMSVGTAICQAPVGAKGRPRCTYGGEPAFQKIVRQDFSFIAPERECKWSFTRTDPVTFDFTPCDLVMDLAVENRQKARFHALVWEKDVQYGNLAEWLPQMSPDDIRDQLITHIEKMVARYRAPKYADTVFVWDVANEALDDDQDPAELAAGGWRMRPCTWSAIGDYVEVAFQTAYRALQEADKKHSNTTFHPIKLFYNDYAIESTAEDGDFARGKADALYNMMKSFKQRGIHVHGVGFQSHLNRRAAFHFDQSCEGATEERLERIADGMRENMRRLGALGLQVQFTEIDVASGYWGTEGKYVNCDAEGSGWDEVKEYQQARVYKHLMRVCLGEPNCSGFMTWGFVDKTSWLNRDLFAPAWPLLFDEDYRPKESYFALRDELESYTVNSTLDATLVPNPRFVRDTRTGGWRLVTYDVAL</sequence>
<dbReference type="SUPFAM" id="SSF51445">
    <property type="entry name" value="(Trans)glycosidases"/>
    <property type="match status" value="1"/>
</dbReference>
<evidence type="ECO:0000256" key="6">
    <source>
        <dbReference type="ARBA" id="ARBA00022801"/>
    </source>
</evidence>
<proteinExistence type="inferred from homology"/>
<dbReference type="PANTHER" id="PTHR31490:SF88">
    <property type="entry name" value="BETA-XYLANASE"/>
    <property type="match status" value="1"/>
</dbReference>
<dbReference type="PROSITE" id="PS51760">
    <property type="entry name" value="GH10_2"/>
    <property type="match status" value="1"/>
</dbReference>
<comment type="catalytic activity">
    <reaction evidence="1">
        <text>Endohydrolysis of (1-&gt;4)-beta-D-xylosidic linkages in xylans.</text>
        <dbReference type="EC" id="3.2.1.8"/>
    </reaction>
</comment>
<feature type="domain" description="GH10" evidence="12">
    <location>
        <begin position="229"/>
        <end position="607"/>
    </location>
</feature>
<evidence type="ECO:0000256" key="10">
    <source>
        <dbReference type="PROSITE-ProRule" id="PRU10061"/>
    </source>
</evidence>
<dbReference type="InterPro" id="IPR001000">
    <property type="entry name" value="GH10_dom"/>
</dbReference>
<evidence type="ECO:0000256" key="9">
    <source>
        <dbReference type="ARBA" id="ARBA00023326"/>
    </source>
</evidence>
<protein>
    <recommendedName>
        <fullName evidence="3">endo-1,4-beta-xylanase</fullName>
        <ecNumber evidence="3">3.2.1.8</ecNumber>
    </recommendedName>
</protein>
<evidence type="ECO:0000256" key="11">
    <source>
        <dbReference type="SAM" id="SignalP"/>
    </source>
</evidence>
<evidence type="ECO:0000256" key="8">
    <source>
        <dbReference type="ARBA" id="ARBA00023295"/>
    </source>
</evidence>
<dbReference type="InterPro" id="IPR017853">
    <property type="entry name" value="GH"/>
</dbReference>
<evidence type="ECO:0000256" key="2">
    <source>
        <dbReference type="ARBA" id="ARBA00007495"/>
    </source>
</evidence>
<name>A0A7S1K7H1_9ALVE</name>
<evidence type="ECO:0000256" key="3">
    <source>
        <dbReference type="ARBA" id="ARBA00012590"/>
    </source>
</evidence>
<dbReference type="InterPro" id="IPR031158">
    <property type="entry name" value="GH10_AS"/>
</dbReference>
<evidence type="ECO:0000313" key="13">
    <source>
        <dbReference type="EMBL" id="CAD9065639.1"/>
    </source>
</evidence>
<evidence type="ECO:0000256" key="4">
    <source>
        <dbReference type="ARBA" id="ARBA00022651"/>
    </source>
</evidence>